<evidence type="ECO:0000259" key="9">
    <source>
        <dbReference type="PROSITE" id="PS50893"/>
    </source>
</evidence>
<dbReference type="Pfam" id="PF00005">
    <property type="entry name" value="ABC_tran"/>
    <property type="match status" value="1"/>
</dbReference>
<evidence type="ECO:0000256" key="4">
    <source>
        <dbReference type="ARBA" id="ARBA00022840"/>
    </source>
</evidence>
<dbReference type="eggNOG" id="COG1132">
    <property type="taxonomic scope" value="Bacteria"/>
</dbReference>
<feature type="domain" description="ABC transporter" evidence="9">
    <location>
        <begin position="321"/>
        <end position="529"/>
    </location>
</feature>
<dbReference type="InterPro" id="IPR027417">
    <property type="entry name" value="P-loop_NTPase"/>
</dbReference>
<dbReference type="AlphaFoldDB" id="I7IZH1"/>
<dbReference type="GO" id="GO:0005524">
    <property type="term" value="F:ATP binding"/>
    <property type="evidence" value="ECO:0007669"/>
    <property type="project" value="UniProtKB-KW"/>
</dbReference>
<dbReference type="InterPro" id="IPR039421">
    <property type="entry name" value="Type_1_exporter"/>
</dbReference>
<protein>
    <submittedName>
        <fullName evidence="11">ABC transporter ATP binding and permease protein</fullName>
    </submittedName>
</protein>
<reference evidence="11 12" key="1">
    <citation type="submission" date="2012-06" db="EMBL/GenBank/DDBJ databases">
        <title>Draft Genome Sequence of Lactobacillus pasteurii CRBIP 24.76T.</title>
        <authorList>
            <person name="Cousin S."/>
            <person name="Bouchier C."/>
            <person name="Loux V."/>
            <person name="Ma L."/>
            <person name="Creno S."/>
            <person name="Bizet C."/>
            <person name="Clermont D."/>
        </authorList>
    </citation>
    <scope>NUCLEOTIDE SEQUENCE [LARGE SCALE GENOMIC DNA]</scope>
    <source>
        <strain evidence="12">CRBIP 24.76T</strain>
    </source>
</reference>
<keyword evidence="6 8" id="KW-0472">Membrane</keyword>
<evidence type="ECO:0000256" key="5">
    <source>
        <dbReference type="ARBA" id="ARBA00022989"/>
    </source>
</evidence>
<dbReference type="InterPro" id="IPR003593">
    <property type="entry name" value="AAA+_ATPase"/>
</dbReference>
<dbReference type="PATRIC" id="fig|1423790.3.peg.1123"/>
<dbReference type="InterPro" id="IPR011527">
    <property type="entry name" value="ABC1_TM_dom"/>
</dbReference>
<feature type="transmembrane region" description="Helical" evidence="8">
    <location>
        <begin position="50"/>
        <end position="71"/>
    </location>
</feature>
<dbReference type="STRING" id="1423790.BN53_03225"/>
<evidence type="ECO:0000256" key="3">
    <source>
        <dbReference type="ARBA" id="ARBA00022741"/>
    </source>
</evidence>
<feature type="domain" description="ABC transmembrane type-1" evidence="10">
    <location>
        <begin position="15"/>
        <end position="292"/>
    </location>
</feature>
<feature type="transmembrane region" description="Helical" evidence="8">
    <location>
        <begin position="121"/>
        <end position="139"/>
    </location>
</feature>
<dbReference type="PROSITE" id="PS00675">
    <property type="entry name" value="SIGMA54_INTERACT_1"/>
    <property type="match status" value="1"/>
</dbReference>
<dbReference type="GO" id="GO:0005886">
    <property type="term" value="C:plasma membrane"/>
    <property type="evidence" value="ECO:0007669"/>
    <property type="project" value="UniProtKB-SubCell"/>
</dbReference>
<dbReference type="RefSeq" id="WP_009559652.1">
    <property type="nucleotide sequence ID" value="NZ_AYZN01000003.1"/>
</dbReference>
<dbReference type="GO" id="GO:0034040">
    <property type="term" value="F:ATPase-coupled lipid transmembrane transporter activity"/>
    <property type="evidence" value="ECO:0007669"/>
    <property type="project" value="TreeGrafter"/>
</dbReference>
<dbReference type="SUPFAM" id="SSF52540">
    <property type="entry name" value="P-loop containing nucleoside triphosphate hydrolases"/>
    <property type="match status" value="1"/>
</dbReference>
<dbReference type="OrthoDB" id="2326711at2"/>
<dbReference type="InterPro" id="IPR036640">
    <property type="entry name" value="ABC1_TM_sf"/>
</dbReference>
<evidence type="ECO:0000259" key="10">
    <source>
        <dbReference type="PROSITE" id="PS50929"/>
    </source>
</evidence>
<accession>I7IZH1</accession>
<keyword evidence="3" id="KW-0547">Nucleotide-binding</keyword>
<dbReference type="InterPro" id="IPR025662">
    <property type="entry name" value="Sigma_54_int_dom_ATP-bd_1"/>
</dbReference>
<dbReference type="GO" id="GO:0140359">
    <property type="term" value="F:ABC-type transporter activity"/>
    <property type="evidence" value="ECO:0007669"/>
    <property type="project" value="InterPro"/>
</dbReference>
<dbReference type="PROSITE" id="PS00211">
    <property type="entry name" value="ABC_TRANSPORTER_1"/>
    <property type="match status" value="1"/>
</dbReference>
<evidence type="ECO:0000256" key="2">
    <source>
        <dbReference type="ARBA" id="ARBA00022692"/>
    </source>
</evidence>
<feature type="transmembrane region" description="Helical" evidence="8">
    <location>
        <begin position="260"/>
        <end position="277"/>
    </location>
</feature>
<sequence>MNFFNFIKRNRLFLFLTSIAIILISMLSSINNYIAIPMISALQYRKLNKFWTLIIINIFIGITYYVVKVLLDYLIERKIQKYLLSLRINILSNLYFLRSTDDISELQNDLINKFQEIENGYFLPIFSIIQSIVTIIVIFLTISRINIGLSFFLIITATLTLITSKISGRRLDAIVKIVADKKEVLIKQIGEWFPTLNLVRDFHVEAVLYDEILAKSQELENAKIDKAKIEQDNDFLIDNSANLIKVILLMIVAFLVYRNYLTIGVYSAIGGFLYSILESMRTITSGLTLIRGTKDIRNQIDKKLSDHNQREEINSRDFQMLKVSDLKVYFKTGENISFPDFEIKKGEKVLLTGDSGVGKSTLLRAILGLEKNITGKIEFIAPDQRIVKFNSYDIGYIQQNPVLFPGTIKDNISMFDDDKQLMLRINKKIELMCFNSDLLTFSQGLNTRIESSDSWLSGGQKQKIVLIRNSIIEKPIFLVDEATSAIDAKARVKIIQEFLKTDATVVWIEHNLNKQIVNLFDREINLNNG</sequence>
<feature type="transmembrane region" description="Helical" evidence="8">
    <location>
        <begin position="145"/>
        <end position="162"/>
    </location>
</feature>
<keyword evidence="5 8" id="KW-1133">Transmembrane helix</keyword>
<evidence type="ECO:0000313" key="12">
    <source>
        <dbReference type="Proteomes" id="UP000009311"/>
    </source>
</evidence>
<keyword evidence="4" id="KW-0067">ATP-binding</keyword>
<comment type="subcellular location">
    <subcellularLocation>
        <location evidence="1">Cell membrane</location>
        <topology evidence="1">Multi-pass membrane protein</topology>
    </subcellularLocation>
</comment>
<dbReference type="PANTHER" id="PTHR24221:SF654">
    <property type="entry name" value="ATP-BINDING CASSETTE SUB-FAMILY B MEMBER 6"/>
    <property type="match status" value="1"/>
</dbReference>
<dbReference type="PANTHER" id="PTHR24221">
    <property type="entry name" value="ATP-BINDING CASSETTE SUB-FAMILY B"/>
    <property type="match status" value="1"/>
</dbReference>
<dbReference type="InterPro" id="IPR017871">
    <property type="entry name" value="ABC_transporter-like_CS"/>
</dbReference>
<dbReference type="Proteomes" id="UP000009311">
    <property type="component" value="Unassembled WGS sequence"/>
</dbReference>
<keyword evidence="12" id="KW-1185">Reference proteome</keyword>
<evidence type="ECO:0000313" key="11">
    <source>
        <dbReference type="EMBL" id="CCI85102.1"/>
    </source>
</evidence>
<comment type="caution">
    <text evidence="11">The sequence shown here is derived from an EMBL/GenBank/DDBJ whole genome shotgun (WGS) entry which is preliminary data.</text>
</comment>
<keyword evidence="2 8" id="KW-0812">Transmembrane</keyword>
<dbReference type="InterPro" id="IPR003439">
    <property type="entry name" value="ABC_transporter-like_ATP-bd"/>
</dbReference>
<dbReference type="Gene3D" id="1.20.1560.10">
    <property type="entry name" value="ABC transporter type 1, transmembrane domain"/>
    <property type="match status" value="1"/>
</dbReference>
<proteinExistence type="predicted"/>
<dbReference type="SUPFAM" id="SSF90123">
    <property type="entry name" value="ABC transporter transmembrane region"/>
    <property type="match status" value="1"/>
</dbReference>
<dbReference type="PROSITE" id="PS50929">
    <property type="entry name" value="ABC_TM1F"/>
    <property type="match status" value="1"/>
</dbReference>
<name>I7IZH1_9LACO</name>
<dbReference type="GO" id="GO:0016887">
    <property type="term" value="F:ATP hydrolysis activity"/>
    <property type="evidence" value="ECO:0007669"/>
    <property type="project" value="InterPro"/>
</dbReference>
<dbReference type="EMBL" id="CAKD01000020">
    <property type="protein sequence ID" value="CCI85102.1"/>
    <property type="molecule type" value="Genomic_DNA"/>
</dbReference>
<dbReference type="Pfam" id="PF00664">
    <property type="entry name" value="ABC_membrane"/>
    <property type="match status" value="1"/>
</dbReference>
<dbReference type="SMART" id="SM00382">
    <property type="entry name" value="AAA"/>
    <property type="match status" value="1"/>
</dbReference>
<dbReference type="PROSITE" id="PS50893">
    <property type="entry name" value="ABC_TRANSPORTER_2"/>
    <property type="match status" value="1"/>
</dbReference>
<feature type="transmembrane region" description="Helical" evidence="8">
    <location>
        <begin position="12"/>
        <end position="30"/>
    </location>
</feature>
<evidence type="ECO:0000256" key="7">
    <source>
        <dbReference type="SAM" id="Coils"/>
    </source>
</evidence>
<dbReference type="Gene3D" id="3.40.50.300">
    <property type="entry name" value="P-loop containing nucleotide triphosphate hydrolases"/>
    <property type="match status" value="1"/>
</dbReference>
<evidence type="ECO:0000256" key="6">
    <source>
        <dbReference type="ARBA" id="ARBA00023136"/>
    </source>
</evidence>
<gene>
    <name evidence="11" type="ORF">BN53_03225</name>
</gene>
<organism evidence="11 12">
    <name type="scientific">Lactobacillus pasteurii DSM 23907 = CRBIP 24.76</name>
    <dbReference type="NCBI Taxonomy" id="1423790"/>
    <lineage>
        <taxon>Bacteria</taxon>
        <taxon>Bacillati</taxon>
        <taxon>Bacillota</taxon>
        <taxon>Bacilli</taxon>
        <taxon>Lactobacillales</taxon>
        <taxon>Lactobacillaceae</taxon>
        <taxon>Lactobacillus</taxon>
    </lineage>
</organism>
<evidence type="ECO:0000256" key="1">
    <source>
        <dbReference type="ARBA" id="ARBA00004651"/>
    </source>
</evidence>
<keyword evidence="7" id="KW-0175">Coiled coil</keyword>
<feature type="coiled-coil region" evidence="7">
    <location>
        <begin position="212"/>
        <end position="239"/>
    </location>
</feature>
<evidence type="ECO:0000256" key="8">
    <source>
        <dbReference type="SAM" id="Phobius"/>
    </source>
</evidence>